<keyword evidence="4" id="KW-1133">Transmembrane helix</keyword>
<protein>
    <recommendedName>
        <fullName evidence="2">histidine kinase</fullName>
        <ecNumber evidence="2">2.7.13.3</ecNumber>
    </recommendedName>
</protein>
<dbReference type="InterPro" id="IPR004358">
    <property type="entry name" value="Sig_transdc_His_kin-like_C"/>
</dbReference>
<keyword evidence="4" id="KW-0812">Transmembrane</keyword>
<dbReference type="EMBL" id="FNRL01000008">
    <property type="protein sequence ID" value="SEA50694.1"/>
    <property type="molecule type" value="Genomic_DNA"/>
</dbReference>
<dbReference type="Pfam" id="PF00512">
    <property type="entry name" value="HisKA"/>
    <property type="match status" value="1"/>
</dbReference>
<dbReference type="Proteomes" id="UP000199656">
    <property type="component" value="Unassembled WGS sequence"/>
</dbReference>
<dbReference type="OrthoDB" id="9804645at2"/>
<feature type="transmembrane region" description="Helical" evidence="4">
    <location>
        <begin position="6"/>
        <end position="26"/>
    </location>
</feature>
<evidence type="ECO:0000313" key="6">
    <source>
        <dbReference type="EMBL" id="SEA50694.1"/>
    </source>
</evidence>
<dbReference type="Gene3D" id="3.30.565.10">
    <property type="entry name" value="Histidine kinase-like ATPase, C-terminal domain"/>
    <property type="match status" value="1"/>
</dbReference>
<keyword evidence="4" id="KW-0472">Membrane</keyword>
<dbReference type="RefSeq" id="WP_089761579.1">
    <property type="nucleotide sequence ID" value="NZ_BKAT01000011.1"/>
</dbReference>
<feature type="transmembrane region" description="Helical" evidence="4">
    <location>
        <begin position="212"/>
        <end position="236"/>
    </location>
</feature>
<keyword evidence="6" id="KW-0418">Kinase</keyword>
<dbReference type="Pfam" id="PF02518">
    <property type="entry name" value="HATPase_c"/>
    <property type="match status" value="1"/>
</dbReference>
<dbReference type="CDD" id="cd00082">
    <property type="entry name" value="HisKA"/>
    <property type="match status" value="1"/>
</dbReference>
<dbReference type="InterPro" id="IPR036890">
    <property type="entry name" value="HATPase_C_sf"/>
</dbReference>
<sequence>MISKNYKIAVILSFVILVFVHLILIYNTFTLKDRDYNISERGLLEAEYGKSIPDDKVYSGGGIIIDSILRHYMPALKAAWYTNPADFNELSGKVSLALCERLRSGSTMDSVFHSIVQRNKLDTNIRYLLTVQRIELNFHRDSGNIWLYDSRQQQGNIPAAYSTPFGFIVDGQLEHPQQENMVTSVAVSGMLDYSYRITFDLFADRPNRLFRVALQMLPTFILALICIAVMVSINYYTARNWMKQKKDAEMKTDFIHSIKHEFNTPISTILVAGKSLRDADVQKDKDRISALADILERQARRLQSHVNQLLDVSMIKEKLELEATELNYFIMVLVNDYSLKLSENEKLTFDPAPVELFADIDRFAFTTMLTNLLDNAFRHNSKAQKRTSVAIAVKGSEIVISVQDNGNGIDNEMKQHIFEKFRRGTNKQGLGLGLYYVKECTAAHGWKITVTSATEQGSEFAIHIPKPELKSFS</sequence>
<dbReference type="AlphaFoldDB" id="A0A1H4BRF8"/>
<dbReference type="SUPFAM" id="SSF55874">
    <property type="entry name" value="ATPase domain of HSP90 chaperone/DNA topoisomerase II/histidine kinase"/>
    <property type="match status" value="1"/>
</dbReference>
<accession>A0A1H4BRF8</accession>
<dbReference type="PRINTS" id="PR00344">
    <property type="entry name" value="BCTRLSENSOR"/>
</dbReference>
<name>A0A1H4BRF8_9BACT</name>
<keyword evidence="3" id="KW-0597">Phosphoprotein</keyword>
<evidence type="ECO:0000313" key="7">
    <source>
        <dbReference type="Proteomes" id="UP000199656"/>
    </source>
</evidence>
<evidence type="ECO:0000256" key="3">
    <source>
        <dbReference type="ARBA" id="ARBA00022553"/>
    </source>
</evidence>
<dbReference type="EC" id="2.7.13.3" evidence="2"/>
<evidence type="ECO:0000256" key="1">
    <source>
        <dbReference type="ARBA" id="ARBA00000085"/>
    </source>
</evidence>
<reference evidence="7" key="1">
    <citation type="submission" date="2016-10" db="EMBL/GenBank/DDBJ databases">
        <authorList>
            <person name="Varghese N."/>
            <person name="Submissions S."/>
        </authorList>
    </citation>
    <scope>NUCLEOTIDE SEQUENCE [LARGE SCALE GENOMIC DNA]</scope>
    <source>
        <strain evidence="7">DSM 23920</strain>
    </source>
</reference>
<dbReference type="PROSITE" id="PS50109">
    <property type="entry name" value="HIS_KIN"/>
    <property type="match status" value="1"/>
</dbReference>
<dbReference type="CDD" id="cd00075">
    <property type="entry name" value="HATPase"/>
    <property type="match status" value="1"/>
</dbReference>
<dbReference type="InterPro" id="IPR003594">
    <property type="entry name" value="HATPase_dom"/>
</dbReference>
<dbReference type="SMART" id="SM00387">
    <property type="entry name" value="HATPase_c"/>
    <property type="match status" value="1"/>
</dbReference>
<dbReference type="STRING" id="408074.SAMN05660909_02240"/>
<evidence type="ECO:0000259" key="5">
    <source>
        <dbReference type="PROSITE" id="PS50109"/>
    </source>
</evidence>
<keyword evidence="7" id="KW-1185">Reference proteome</keyword>
<feature type="domain" description="Histidine kinase" evidence="5">
    <location>
        <begin position="257"/>
        <end position="468"/>
    </location>
</feature>
<evidence type="ECO:0000256" key="4">
    <source>
        <dbReference type="SAM" id="Phobius"/>
    </source>
</evidence>
<comment type="catalytic activity">
    <reaction evidence="1">
        <text>ATP + protein L-histidine = ADP + protein N-phospho-L-histidine.</text>
        <dbReference type="EC" id="2.7.13.3"/>
    </reaction>
</comment>
<evidence type="ECO:0000256" key="2">
    <source>
        <dbReference type="ARBA" id="ARBA00012438"/>
    </source>
</evidence>
<dbReference type="InterPro" id="IPR036097">
    <property type="entry name" value="HisK_dim/P_sf"/>
</dbReference>
<proteinExistence type="predicted"/>
<dbReference type="Gene3D" id="1.10.287.130">
    <property type="match status" value="1"/>
</dbReference>
<dbReference type="InterPro" id="IPR003661">
    <property type="entry name" value="HisK_dim/P_dom"/>
</dbReference>
<dbReference type="PANTHER" id="PTHR43547">
    <property type="entry name" value="TWO-COMPONENT HISTIDINE KINASE"/>
    <property type="match status" value="1"/>
</dbReference>
<keyword evidence="6" id="KW-0808">Transferase</keyword>
<dbReference type="GO" id="GO:0000155">
    <property type="term" value="F:phosphorelay sensor kinase activity"/>
    <property type="evidence" value="ECO:0007669"/>
    <property type="project" value="InterPro"/>
</dbReference>
<organism evidence="6 7">
    <name type="scientific">Chitinophaga terrae</name>
    <name type="common">ex Kim and Jung 2007</name>
    <dbReference type="NCBI Taxonomy" id="408074"/>
    <lineage>
        <taxon>Bacteria</taxon>
        <taxon>Pseudomonadati</taxon>
        <taxon>Bacteroidota</taxon>
        <taxon>Chitinophagia</taxon>
        <taxon>Chitinophagales</taxon>
        <taxon>Chitinophagaceae</taxon>
        <taxon>Chitinophaga</taxon>
    </lineage>
</organism>
<dbReference type="PANTHER" id="PTHR43547:SF2">
    <property type="entry name" value="HYBRID SIGNAL TRANSDUCTION HISTIDINE KINASE C"/>
    <property type="match status" value="1"/>
</dbReference>
<gene>
    <name evidence="6" type="ORF">SAMN05660909_02240</name>
</gene>
<dbReference type="InterPro" id="IPR005467">
    <property type="entry name" value="His_kinase_dom"/>
</dbReference>
<dbReference type="SUPFAM" id="SSF47384">
    <property type="entry name" value="Homodimeric domain of signal transducing histidine kinase"/>
    <property type="match status" value="1"/>
</dbReference>
<dbReference type="SMART" id="SM00388">
    <property type="entry name" value="HisKA"/>
    <property type="match status" value="1"/>
</dbReference>